<gene>
    <name evidence="4" type="ORF">Ccrd_014618</name>
</gene>
<dbReference type="AlphaFoldDB" id="A0A103YDC9"/>
<dbReference type="Pfam" id="PF01453">
    <property type="entry name" value="B_lectin"/>
    <property type="match status" value="1"/>
</dbReference>
<sequence length="167" mass="19101">MISTSSTSVSVVLLDNGNLVLRNGSRSSPPIWQSFDHPAHTLLPHSKIGYDKRTHRKQVITSWRSREDPAVGLFSLEIDPNVPQWVLRWNKSVQYWTSGYANRQIFSSMPEIRLNDLYNFSYINNENESYFDYSVYDPSIISRCLRAHPAADMVWKCGAVACDLVST</sequence>
<keyword evidence="2" id="KW-0325">Glycoprotein</keyword>
<comment type="caution">
    <text evidence="4">The sequence shown here is derived from an EMBL/GenBank/DDBJ whole genome shotgun (WGS) entry which is preliminary data.</text>
</comment>
<reference evidence="4 5" key="1">
    <citation type="journal article" date="2016" name="Sci. Rep.">
        <title>The genome sequence of the outbreeding globe artichoke constructed de novo incorporating a phase-aware low-pass sequencing strategy of F1 progeny.</title>
        <authorList>
            <person name="Scaglione D."/>
            <person name="Reyes-Chin-Wo S."/>
            <person name="Acquadro A."/>
            <person name="Froenicke L."/>
            <person name="Portis E."/>
            <person name="Beitel C."/>
            <person name="Tirone M."/>
            <person name="Mauro R."/>
            <person name="Lo Monaco A."/>
            <person name="Mauromicale G."/>
            <person name="Faccioli P."/>
            <person name="Cattivelli L."/>
            <person name="Rieseberg L."/>
            <person name="Michelmore R."/>
            <person name="Lanteri S."/>
        </authorList>
    </citation>
    <scope>NUCLEOTIDE SEQUENCE [LARGE SCALE GENOMIC DNA]</scope>
    <source>
        <strain evidence="4">2C</strain>
    </source>
</reference>
<dbReference type="InterPro" id="IPR001480">
    <property type="entry name" value="Bulb-type_lectin_dom"/>
</dbReference>
<evidence type="ECO:0000256" key="1">
    <source>
        <dbReference type="ARBA" id="ARBA00022729"/>
    </source>
</evidence>
<keyword evidence="5" id="KW-1185">Reference proteome</keyword>
<protein>
    <submittedName>
        <fullName evidence="4">Bulb-type lectin domain-containing protein</fullName>
    </submittedName>
</protein>
<accession>A0A103YDC9</accession>
<evidence type="ECO:0000259" key="3">
    <source>
        <dbReference type="Pfam" id="PF01453"/>
    </source>
</evidence>
<organism evidence="4 5">
    <name type="scientific">Cynara cardunculus var. scolymus</name>
    <name type="common">Globe artichoke</name>
    <name type="synonym">Cynara scolymus</name>
    <dbReference type="NCBI Taxonomy" id="59895"/>
    <lineage>
        <taxon>Eukaryota</taxon>
        <taxon>Viridiplantae</taxon>
        <taxon>Streptophyta</taxon>
        <taxon>Embryophyta</taxon>
        <taxon>Tracheophyta</taxon>
        <taxon>Spermatophyta</taxon>
        <taxon>Magnoliopsida</taxon>
        <taxon>eudicotyledons</taxon>
        <taxon>Gunneridae</taxon>
        <taxon>Pentapetalae</taxon>
        <taxon>asterids</taxon>
        <taxon>campanulids</taxon>
        <taxon>Asterales</taxon>
        <taxon>Asteraceae</taxon>
        <taxon>Carduoideae</taxon>
        <taxon>Cardueae</taxon>
        <taxon>Carduinae</taxon>
        <taxon>Cynara</taxon>
    </lineage>
</organism>
<keyword evidence="1" id="KW-0732">Signal</keyword>
<dbReference type="InterPro" id="IPR036426">
    <property type="entry name" value="Bulb-type_lectin_dom_sf"/>
</dbReference>
<name>A0A103YDC9_CYNCS</name>
<evidence type="ECO:0000256" key="2">
    <source>
        <dbReference type="ARBA" id="ARBA00023180"/>
    </source>
</evidence>
<dbReference type="PANTHER" id="PTHR32444">
    <property type="entry name" value="BULB-TYPE LECTIN DOMAIN-CONTAINING PROTEIN"/>
    <property type="match status" value="1"/>
</dbReference>
<proteinExistence type="predicted"/>
<evidence type="ECO:0000313" key="4">
    <source>
        <dbReference type="EMBL" id="KVI07013.1"/>
    </source>
</evidence>
<dbReference type="Proteomes" id="UP000243975">
    <property type="component" value="Unassembled WGS sequence"/>
</dbReference>
<feature type="domain" description="Bulb-type lectin" evidence="3">
    <location>
        <begin position="3"/>
        <end position="64"/>
    </location>
</feature>
<dbReference type="Gramene" id="KVI07013">
    <property type="protein sequence ID" value="KVI07013"/>
    <property type="gene ID" value="Ccrd_014618"/>
</dbReference>
<dbReference type="EMBL" id="LEKV01001531">
    <property type="protein sequence ID" value="KVI07013.1"/>
    <property type="molecule type" value="Genomic_DNA"/>
</dbReference>
<dbReference type="SUPFAM" id="SSF51110">
    <property type="entry name" value="alpha-D-mannose-specific plant lectins"/>
    <property type="match status" value="1"/>
</dbReference>
<evidence type="ECO:0000313" key="5">
    <source>
        <dbReference type="Proteomes" id="UP000243975"/>
    </source>
</evidence>
<dbReference type="PANTHER" id="PTHR32444:SF247">
    <property type="entry name" value="OS01G0958200 PROTEIN"/>
    <property type="match status" value="1"/>
</dbReference>
<dbReference type="STRING" id="59895.A0A103YDC9"/>